<feature type="non-terminal residue" evidence="1">
    <location>
        <position position="171"/>
    </location>
</feature>
<dbReference type="AlphaFoldDB" id="A0A9N9DJE2"/>
<comment type="caution">
    <text evidence="1">The sequence shown here is derived from an EMBL/GenBank/DDBJ whole genome shotgun (WGS) entry which is preliminary data.</text>
</comment>
<proteinExistence type="predicted"/>
<protein>
    <submittedName>
        <fullName evidence="1">10235_t:CDS:1</fullName>
    </submittedName>
</protein>
<dbReference type="EMBL" id="CAJVPJ010003251">
    <property type="protein sequence ID" value="CAG8637488.1"/>
    <property type="molecule type" value="Genomic_DNA"/>
</dbReference>
<evidence type="ECO:0000313" key="2">
    <source>
        <dbReference type="Proteomes" id="UP000789572"/>
    </source>
</evidence>
<gene>
    <name evidence="1" type="ORF">POCULU_LOCUS9238</name>
</gene>
<dbReference type="Proteomes" id="UP000789572">
    <property type="component" value="Unassembled WGS sequence"/>
</dbReference>
<feature type="non-terminal residue" evidence="1">
    <location>
        <position position="1"/>
    </location>
</feature>
<evidence type="ECO:0000313" key="1">
    <source>
        <dbReference type="EMBL" id="CAG8637488.1"/>
    </source>
</evidence>
<accession>A0A9N9DJE2</accession>
<reference evidence="1" key="1">
    <citation type="submission" date="2021-06" db="EMBL/GenBank/DDBJ databases">
        <authorList>
            <person name="Kallberg Y."/>
            <person name="Tangrot J."/>
            <person name="Rosling A."/>
        </authorList>
    </citation>
    <scope>NUCLEOTIDE SEQUENCE</scope>
    <source>
        <strain evidence="1">IA702</strain>
    </source>
</reference>
<keyword evidence="2" id="KW-1185">Reference proteome</keyword>
<dbReference type="OrthoDB" id="2315391at2759"/>
<sequence length="171" mass="19971">MNKDGASFGDVCIYREGADNNENIICALQAKKWKKPVPIDLLTKEHTMNTETIRNIQQGSTLDNQRIKNARTITVLITTANVTEQAYWQFSNPNFFPEDCLLIYQGNFSKFFETLKKRLHFNDADVEKILDNMPYHSSEDLLQKLPAFNRYKGLVEEMQFLPYQPEKRCRI</sequence>
<name>A0A9N9DJE2_9GLOM</name>
<organism evidence="1 2">
    <name type="scientific">Paraglomus occultum</name>
    <dbReference type="NCBI Taxonomy" id="144539"/>
    <lineage>
        <taxon>Eukaryota</taxon>
        <taxon>Fungi</taxon>
        <taxon>Fungi incertae sedis</taxon>
        <taxon>Mucoromycota</taxon>
        <taxon>Glomeromycotina</taxon>
        <taxon>Glomeromycetes</taxon>
        <taxon>Paraglomerales</taxon>
        <taxon>Paraglomeraceae</taxon>
        <taxon>Paraglomus</taxon>
    </lineage>
</organism>